<organism evidence="1">
    <name type="scientific">bioreactor metagenome</name>
    <dbReference type="NCBI Taxonomy" id="1076179"/>
    <lineage>
        <taxon>unclassified sequences</taxon>
        <taxon>metagenomes</taxon>
        <taxon>ecological metagenomes</taxon>
    </lineage>
</organism>
<gene>
    <name evidence="1" type="ORF">SDC9_209306</name>
</gene>
<name>A0A645JCZ2_9ZZZZ</name>
<protein>
    <submittedName>
        <fullName evidence="1">Uncharacterized protein</fullName>
    </submittedName>
</protein>
<evidence type="ECO:0000313" key="1">
    <source>
        <dbReference type="EMBL" id="MPN61568.1"/>
    </source>
</evidence>
<sequence length="67" mass="7711">MLHSSPNHLFAFFSAKERSFVLINSDGNNDTIKELGSPLENIQVPIRDRIKTARVNRRTHVPHNIME</sequence>
<dbReference type="EMBL" id="VSSQ01138351">
    <property type="protein sequence ID" value="MPN61568.1"/>
    <property type="molecule type" value="Genomic_DNA"/>
</dbReference>
<reference evidence="1" key="1">
    <citation type="submission" date="2019-08" db="EMBL/GenBank/DDBJ databases">
        <authorList>
            <person name="Kucharzyk K."/>
            <person name="Murdoch R.W."/>
            <person name="Higgins S."/>
            <person name="Loffler F."/>
        </authorList>
    </citation>
    <scope>NUCLEOTIDE SEQUENCE</scope>
</reference>
<comment type="caution">
    <text evidence="1">The sequence shown here is derived from an EMBL/GenBank/DDBJ whole genome shotgun (WGS) entry which is preliminary data.</text>
</comment>
<accession>A0A645JCZ2</accession>
<proteinExistence type="predicted"/>
<dbReference type="AlphaFoldDB" id="A0A645JCZ2"/>